<name>A0A8J6BI86_ELECQ</name>
<evidence type="ECO:0000256" key="1">
    <source>
        <dbReference type="SAM" id="Phobius"/>
    </source>
</evidence>
<dbReference type="EMBL" id="WNTK01005366">
    <property type="protein sequence ID" value="KAG9463980.1"/>
    <property type="molecule type" value="Genomic_DNA"/>
</dbReference>
<sequence length="99" mass="11533">MLLGSKQAPFPFYELVHLTPVWSPEWPSLNRVRDVECMLFLIWGFCILNYFGLEFSLFFVVMPGRSEHPVSRVYVLASKCLPPYHQSYFCETIPQVSVV</sequence>
<gene>
    <name evidence="2" type="ORF">GDO78_020701</name>
</gene>
<accession>A0A8J6BI86</accession>
<evidence type="ECO:0000313" key="3">
    <source>
        <dbReference type="Proteomes" id="UP000770717"/>
    </source>
</evidence>
<dbReference type="AlphaFoldDB" id="A0A8J6BI86"/>
<proteinExistence type="predicted"/>
<comment type="caution">
    <text evidence="2">The sequence shown here is derived from an EMBL/GenBank/DDBJ whole genome shotgun (WGS) entry which is preliminary data.</text>
</comment>
<keyword evidence="1" id="KW-0472">Membrane</keyword>
<keyword evidence="3" id="KW-1185">Reference proteome</keyword>
<keyword evidence="1" id="KW-0812">Transmembrane</keyword>
<reference evidence="2" key="1">
    <citation type="thesis" date="2020" institute="ProQuest LLC" country="789 East Eisenhower Parkway, Ann Arbor, MI, USA">
        <title>Comparative Genomics and Chromosome Evolution.</title>
        <authorList>
            <person name="Mudd A.B."/>
        </authorList>
    </citation>
    <scope>NUCLEOTIDE SEQUENCE</scope>
    <source>
        <strain evidence="2">HN-11 Male</strain>
        <tissue evidence="2">Kidney and liver</tissue>
    </source>
</reference>
<organism evidence="2 3">
    <name type="scientific">Eleutherodactylus coqui</name>
    <name type="common">Puerto Rican coqui</name>
    <dbReference type="NCBI Taxonomy" id="57060"/>
    <lineage>
        <taxon>Eukaryota</taxon>
        <taxon>Metazoa</taxon>
        <taxon>Chordata</taxon>
        <taxon>Craniata</taxon>
        <taxon>Vertebrata</taxon>
        <taxon>Euteleostomi</taxon>
        <taxon>Amphibia</taxon>
        <taxon>Batrachia</taxon>
        <taxon>Anura</taxon>
        <taxon>Neobatrachia</taxon>
        <taxon>Hyloidea</taxon>
        <taxon>Eleutherodactylidae</taxon>
        <taxon>Eleutherodactylinae</taxon>
        <taxon>Eleutherodactylus</taxon>
        <taxon>Eleutherodactylus</taxon>
    </lineage>
</organism>
<protein>
    <submittedName>
        <fullName evidence="2">Uncharacterized protein</fullName>
    </submittedName>
</protein>
<keyword evidence="1" id="KW-1133">Transmembrane helix</keyword>
<evidence type="ECO:0000313" key="2">
    <source>
        <dbReference type="EMBL" id="KAG9463980.1"/>
    </source>
</evidence>
<feature type="transmembrane region" description="Helical" evidence="1">
    <location>
        <begin position="40"/>
        <end position="62"/>
    </location>
</feature>
<dbReference type="Proteomes" id="UP000770717">
    <property type="component" value="Unassembled WGS sequence"/>
</dbReference>